<comment type="similarity">
    <text evidence="3">Belongs to the VPS53 family.</text>
</comment>
<dbReference type="EMBL" id="FQNF01000061">
    <property type="protein sequence ID" value="SGZ40706.1"/>
    <property type="molecule type" value="Genomic_DNA"/>
</dbReference>
<evidence type="ECO:0000256" key="2">
    <source>
        <dbReference type="ARBA" id="ARBA00004481"/>
    </source>
</evidence>
<protein>
    <submittedName>
        <fullName evidence="9">Uncharacterized protein</fullName>
    </submittedName>
</protein>
<dbReference type="AlphaFoldDB" id="A0A1L0B2S9"/>
<dbReference type="Gene3D" id="1.10.357.110">
    <property type="entry name" value="Vacuolar protein sorting-associated protein 53, C-terminus"/>
    <property type="match status" value="1"/>
</dbReference>
<organism evidence="9 10">
    <name type="scientific">Hanseniaspora guilliermondii</name>
    <dbReference type="NCBI Taxonomy" id="56406"/>
    <lineage>
        <taxon>Eukaryota</taxon>
        <taxon>Fungi</taxon>
        <taxon>Dikarya</taxon>
        <taxon>Ascomycota</taxon>
        <taxon>Saccharomycotina</taxon>
        <taxon>Saccharomycetes</taxon>
        <taxon>Saccharomycodales</taxon>
        <taxon>Saccharomycodaceae</taxon>
        <taxon>Hanseniaspora</taxon>
    </lineage>
</organism>
<evidence type="ECO:0000256" key="1">
    <source>
        <dbReference type="ARBA" id="ARBA00004150"/>
    </source>
</evidence>
<proteinExistence type="inferred from homology"/>
<dbReference type="InterPro" id="IPR039766">
    <property type="entry name" value="Vps53"/>
</dbReference>
<dbReference type="PANTHER" id="PTHR12820:SF0">
    <property type="entry name" value="VACUOLAR PROTEIN SORTING-ASSOCIATED PROTEIN 53 HOMOLOG"/>
    <property type="match status" value="1"/>
</dbReference>
<dbReference type="Pfam" id="PF16854">
    <property type="entry name" value="VPS53_C"/>
    <property type="match status" value="1"/>
</dbReference>
<accession>A0A1L0B2S9</accession>
<evidence type="ECO:0000313" key="10">
    <source>
        <dbReference type="Proteomes" id="UP000183365"/>
    </source>
</evidence>
<comment type="subcellular location">
    <subcellularLocation>
        <location evidence="2">Endosome membrane</location>
        <topology evidence="2">Peripheral membrane protein</topology>
    </subcellularLocation>
    <subcellularLocation>
        <location evidence="1">Golgi apparatus</location>
        <location evidence="1">trans-Golgi network membrane</location>
        <topology evidence="1">Peripheral membrane protein</topology>
    </subcellularLocation>
</comment>
<evidence type="ECO:0000259" key="8">
    <source>
        <dbReference type="Pfam" id="PF16854"/>
    </source>
</evidence>
<feature type="domain" description="Vps53 C-terminal" evidence="8">
    <location>
        <begin position="634"/>
        <end position="722"/>
    </location>
</feature>
<dbReference type="Pfam" id="PF04100">
    <property type="entry name" value="Vps53_N"/>
    <property type="match status" value="1"/>
</dbReference>
<dbReference type="InterPro" id="IPR038260">
    <property type="entry name" value="Vps53_C_sf"/>
</dbReference>
<dbReference type="GO" id="GO:0010008">
    <property type="term" value="C:endosome membrane"/>
    <property type="evidence" value="ECO:0007669"/>
    <property type="project" value="UniProtKB-SubCell"/>
</dbReference>
<sequence>MDVTNLESLNYDPIIDLVHILNGQEDMPDLSFKELINTTKIYKDYINNRLSEMKSSNSKIIKDNNDKDNLQLHKEFECISKKLKDSHESSFSTMNHIRDLQKAKDNLKDSINYYEVLDYVDEEFLNITNMLKREDYVSIKAVFNKYTQCLDLLTNKYSNITDEKTISKFSGICDTLELRVKKYTKQLFQEKEAIEIERNQFQALFEILQCFKDETILKNIELWIIDNNVLFEFKQIFNVNDEVEVTSLENLERRFIFFKKLLSNFISNYEESENSWFPVESEMSIKIAKRFCKISADDLSIILEREFVNTDGTEKSSNETNLFMDSLEKCLEFEKYIKLKFKNKIITDELSSQFKPYISIWISKQEDTINKNITQYLANPKMADNGSKDMIIPSSMELFRSYKTILNEFVSMISLHETTSKEEDESVHANDKMLAKLAKIYHYGISKYQTQIIEPLLIKDYKATLANTKLQDIIDYTVLVINTCDYIVSTVDDMCTKLQDYCTDDKYKEKIDNYFNSNKQSLKKLITGNITLILMDEIIKKELEFVFKEFKHVKWGTTSSTAITNRYVASLTKILGNEKSCSLIKITNLFYKEVYIYNLYDKVVSYIAQQFLESMIHTLNSIDVTLDKRTEVLEQWAADMNEIVEFLSNYPLDNFTNISATHNGMKRCSETSRKELGSKLLNFVKLLTVDALDVAYTENFEELTSGCNNSVVWINMLELRGVQEKSKIVDMWKAQAVGKNFISTSDNWFVFSMSKSLQNSFIDYNNRLYTETLKLGDADNEWKNFLVDIIKVAEFKKLNTSTQKRVISPNSDTSSQQGIQQKIGKFWSSI</sequence>
<evidence type="ECO:0000256" key="4">
    <source>
        <dbReference type="ARBA" id="ARBA00022753"/>
    </source>
</evidence>
<evidence type="ECO:0000259" key="7">
    <source>
        <dbReference type="Pfam" id="PF04100"/>
    </source>
</evidence>
<keyword evidence="4" id="KW-0967">Endosome</keyword>
<dbReference type="Proteomes" id="UP000183365">
    <property type="component" value="Unassembled WGS sequence"/>
</dbReference>
<evidence type="ECO:0000256" key="5">
    <source>
        <dbReference type="ARBA" id="ARBA00023034"/>
    </source>
</evidence>
<reference evidence="10" key="1">
    <citation type="submission" date="2016-11" db="EMBL/GenBank/DDBJ databases">
        <authorList>
            <person name="Guldener U."/>
        </authorList>
    </citation>
    <scope>NUCLEOTIDE SEQUENCE [LARGE SCALE GENOMIC DNA]</scope>
</reference>
<dbReference type="InterPro" id="IPR031745">
    <property type="entry name" value="Vps53_C"/>
</dbReference>
<evidence type="ECO:0000313" key="9">
    <source>
        <dbReference type="EMBL" id="SGZ40706.1"/>
    </source>
</evidence>
<evidence type="ECO:0000256" key="3">
    <source>
        <dbReference type="ARBA" id="ARBA00008628"/>
    </source>
</evidence>
<dbReference type="OrthoDB" id="10261632at2759"/>
<dbReference type="PANTHER" id="PTHR12820">
    <property type="entry name" value="VACUOLAR SORTING PROTEIN 53"/>
    <property type="match status" value="1"/>
</dbReference>
<dbReference type="InterPro" id="IPR007234">
    <property type="entry name" value="Vps53_N"/>
</dbReference>
<evidence type="ECO:0000256" key="6">
    <source>
        <dbReference type="ARBA" id="ARBA00023136"/>
    </source>
</evidence>
<keyword evidence="5" id="KW-0333">Golgi apparatus</keyword>
<name>A0A1L0B2S9_9ASCO</name>
<keyword evidence="10" id="KW-1185">Reference proteome</keyword>
<dbReference type="GO" id="GO:0000938">
    <property type="term" value="C:GARP complex"/>
    <property type="evidence" value="ECO:0007669"/>
    <property type="project" value="InterPro"/>
</dbReference>
<dbReference type="VEuPathDB" id="FungiDB:HGUI_02906"/>
<gene>
    <name evidence="9" type="ORF">HGUI_02906</name>
</gene>
<keyword evidence="6" id="KW-0472">Membrane</keyword>
<dbReference type="GO" id="GO:0042147">
    <property type="term" value="P:retrograde transport, endosome to Golgi"/>
    <property type="evidence" value="ECO:0007669"/>
    <property type="project" value="InterPro"/>
</dbReference>
<feature type="domain" description="Vps53 N-terminal" evidence="7">
    <location>
        <begin position="69"/>
        <end position="380"/>
    </location>
</feature>
<dbReference type="GO" id="GO:0005829">
    <property type="term" value="C:cytosol"/>
    <property type="evidence" value="ECO:0007669"/>
    <property type="project" value="GOC"/>
</dbReference>